<name>A0A1G4YT31_9ENTR</name>
<gene>
    <name evidence="1" type="ORF">SAMN02927897_03327</name>
</gene>
<dbReference type="GeneID" id="23845932"/>
<dbReference type="PANTHER" id="PTHR36154:SF1">
    <property type="entry name" value="DNA-BINDING TRANSCRIPTIONAL ACTIVATOR ALPA"/>
    <property type="match status" value="1"/>
</dbReference>
<comment type="caution">
    <text evidence="1">The sequence shown here is derived from an EMBL/GenBank/DDBJ whole genome shotgun (WGS) entry which is preliminary data.</text>
</comment>
<evidence type="ECO:0000313" key="2">
    <source>
        <dbReference type="Proteomes" id="UP000183569"/>
    </source>
</evidence>
<evidence type="ECO:0000313" key="1">
    <source>
        <dbReference type="EMBL" id="SCX56602.1"/>
    </source>
</evidence>
<reference evidence="1 2" key="1">
    <citation type="submission" date="2016-10" db="EMBL/GenBank/DDBJ databases">
        <authorList>
            <person name="Varghese N."/>
            <person name="Submissions S."/>
        </authorList>
    </citation>
    <scope>NUCLEOTIDE SEQUENCE [LARGE SCALE GENOMIC DNA]</scope>
    <source>
        <strain evidence="1 2">CGMCC 1.12102</strain>
    </source>
</reference>
<protein>
    <submittedName>
        <fullName evidence="1">Transcriptional regulator, AlpA family</fullName>
    </submittedName>
</protein>
<dbReference type="PANTHER" id="PTHR36154">
    <property type="entry name" value="DNA-BINDING TRANSCRIPTIONAL ACTIVATOR ALPA"/>
    <property type="match status" value="1"/>
</dbReference>
<dbReference type="Proteomes" id="UP000183569">
    <property type="component" value="Unassembled WGS sequence"/>
</dbReference>
<organism evidence="1 2">
    <name type="scientific">Kosakonia sacchari</name>
    <dbReference type="NCBI Taxonomy" id="1158459"/>
    <lineage>
        <taxon>Bacteria</taxon>
        <taxon>Pseudomonadati</taxon>
        <taxon>Pseudomonadota</taxon>
        <taxon>Gammaproteobacteria</taxon>
        <taxon>Enterobacterales</taxon>
        <taxon>Enterobacteriaceae</taxon>
        <taxon>Kosakonia</taxon>
    </lineage>
</organism>
<dbReference type="AlphaFoldDB" id="A0A1G4YT31"/>
<accession>A0A1G4YT31</accession>
<dbReference type="InterPro" id="IPR010260">
    <property type="entry name" value="AlpA"/>
</dbReference>
<dbReference type="InterPro" id="IPR052931">
    <property type="entry name" value="Prophage_regulatory_activator"/>
</dbReference>
<dbReference type="Pfam" id="PF05930">
    <property type="entry name" value="Phage_AlpA"/>
    <property type="match status" value="1"/>
</dbReference>
<dbReference type="Gene3D" id="1.10.238.160">
    <property type="match status" value="1"/>
</dbReference>
<proteinExistence type="predicted"/>
<sequence>MATHQLLRLKSVEEKTGLKRSQIYLYMKEGTFPNSIKIGPASVAWLESEIDEWINLKLADRLTR</sequence>
<dbReference type="EMBL" id="FMUI01000011">
    <property type="protein sequence ID" value="SCX56602.1"/>
    <property type="molecule type" value="Genomic_DNA"/>
</dbReference>
<dbReference type="RefSeq" id="WP_017459212.1">
    <property type="nucleotide sequence ID" value="NZ_FMUI01000011.1"/>
</dbReference>